<proteinExistence type="predicted"/>
<dbReference type="EMBL" id="BA000045">
    <property type="protein sequence ID" value="BAC88626.1"/>
    <property type="molecule type" value="Genomic_DNA"/>
</dbReference>
<accession>Q7NMT0</accession>
<gene>
    <name evidence="2" type="ordered locus">gll0685</name>
</gene>
<protein>
    <submittedName>
        <fullName evidence="2">Gll0685 protein</fullName>
    </submittedName>
</protein>
<dbReference type="KEGG" id="gvi:gll0685"/>
<reference evidence="2 3" key="1">
    <citation type="journal article" date="2003" name="DNA Res.">
        <title>Complete genome structure of Gloeobacter violaceus PCC 7421, a cyanobacterium that lacks thylakoids.</title>
        <authorList>
            <person name="Nakamura Y."/>
            <person name="Kaneko T."/>
            <person name="Sato S."/>
            <person name="Mimuro M."/>
            <person name="Miyashita H."/>
            <person name="Tsuchiya T."/>
            <person name="Sasamoto S."/>
            <person name="Watanabe A."/>
            <person name="Kawashima K."/>
            <person name="Kishida Y."/>
            <person name="Kiyokawa C."/>
            <person name="Kohara M."/>
            <person name="Matsumoto M."/>
            <person name="Matsuno A."/>
            <person name="Nakazaki N."/>
            <person name="Shimpo S."/>
            <person name="Takeuchi C."/>
            <person name="Yamada M."/>
            <person name="Tabata S."/>
        </authorList>
    </citation>
    <scope>NUCLEOTIDE SEQUENCE [LARGE SCALE GENOMIC DNA]</scope>
    <source>
        <strain evidence="3">ATCC 29082 / PCC 7421</strain>
    </source>
</reference>
<name>Q7NMT0_GLOVI</name>
<reference evidence="2 3" key="2">
    <citation type="journal article" date="2003" name="DNA Res.">
        <title>Complete genome structure of Gloeobacter violaceus PCC 7421, a cyanobacterium that lacks thylakoids (supplement).</title>
        <authorList>
            <person name="Nakamura Y."/>
            <person name="Kaneko T."/>
            <person name="Sato S."/>
            <person name="Mimuro M."/>
            <person name="Miyashita H."/>
            <person name="Tsuchiya T."/>
            <person name="Sasamoto S."/>
            <person name="Watanabe A."/>
            <person name="Kawashima K."/>
            <person name="Kishida Y."/>
            <person name="Kiyokawa C."/>
            <person name="Kohara M."/>
            <person name="Matsumoto M."/>
            <person name="Matsuno A."/>
            <person name="Nakazaki N."/>
            <person name="Shimpo S."/>
            <person name="Takeuchi C."/>
            <person name="Yamada M."/>
            <person name="Tabata S."/>
        </authorList>
    </citation>
    <scope>NUCLEOTIDE SEQUENCE [LARGE SCALE GENOMIC DNA]</scope>
    <source>
        <strain evidence="3">ATCC 29082 / PCC 7421</strain>
    </source>
</reference>
<sequence>MLMNAGTLSVMDISDMDNLSAERFSVNRSNLEQAEDGRLQGISLEASEASRGGASGRRGCTPAALGSDDDFRKSIGFCGRRLRAGVEARLACRLLQTERGSSQDSEGEDDLQPPPKGEPNAAGR</sequence>
<dbReference type="Proteomes" id="UP000000557">
    <property type="component" value="Chromosome"/>
</dbReference>
<evidence type="ECO:0000313" key="3">
    <source>
        <dbReference type="Proteomes" id="UP000000557"/>
    </source>
</evidence>
<evidence type="ECO:0000313" key="2">
    <source>
        <dbReference type="EMBL" id="BAC88626.1"/>
    </source>
</evidence>
<feature type="region of interest" description="Disordered" evidence="1">
    <location>
        <begin position="31"/>
        <end position="65"/>
    </location>
</feature>
<keyword evidence="3" id="KW-1185">Reference proteome</keyword>
<evidence type="ECO:0000256" key="1">
    <source>
        <dbReference type="SAM" id="MobiDB-lite"/>
    </source>
</evidence>
<feature type="region of interest" description="Disordered" evidence="1">
    <location>
        <begin position="96"/>
        <end position="124"/>
    </location>
</feature>
<dbReference type="AlphaFoldDB" id="Q7NMT0"/>
<dbReference type="InParanoid" id="Q7NMT0"/>
<dbReference type="HOGENOM" id="CLU_2000664_0_0_3"/>
<dbReference type="EnsemblBacteria" id="BAC88626">
    <property type="protein sequence ID" value="BAC88626"/>
    <property type="gene ID" value="BAC88626"/>
</dbReference>
<organism evidence="2 3">
    <name type="scientific">Gloeobacter violaceus (strain ATCC 29082 / PCC 7421)</name>
    <dbReference type="NCBI Taxonomy" id="251221"/>
    <lineage>
        <taxon>Bacteria</taxon>
        <taxon>Bacillati</taxon>
        <taxon>Cyanobacteriota</taxon>
        <taxon>Cyanophyceae</taxon>
        <taxon>Gloeobacterales</taxon>
        <taxon>Gloeobacteraceae</taxon>
        <taxon>Gloeobacter</taxon>
    </lineage>
</organism>